<dbReference type="Gene3D" id="1.10.760.10">
    <property type="entry name" value="Cytochrome c-like domain"/>
    <property type="match status" value="1"/>
</dbReference>
<keyword evidence="3 4" id="KW-0408">Iron</keyword>
<dbReference type="Proteomes" id="UP001225378">
    <property type="component" value="Chromosome"/>
</dbReference>
<dbReference type="InterPro" id="IPR009056">
    <property type="entry name" value="Cyt_c-like_dom"/>
</dbReference>
<dbReference type="InterPro" id="IPR051459">
    <property type="entry name" value="Cytochrome_c-type_DH"/>
</dbReference>
<accession>A0AAU7NSW6</accession>
<feature type="domain" description="Cytochrome c" evidence="5">
    <location>
        <begin position="60"/>
        <end position="147"/>
    </location>
</feature>
<dbReference type="RefSeq" id="WP_305907203.1">
    <property type="nucleotide sequence ID" value="NZ_CP157743.1"/>
</dbReference>
<name>A0AAU7NSW6_9GAMM</name>
<keyword evidence="1 4" id="KW-0349">Heme</keyword>
<reference evidence="6 7" key="1">
    <citation type="journal article" date="2024" name="Microbiology">
        <title>Methylomarinum rosea sp. nov., a novel halophilic methanotrophic bacterium from the hypersaline Lake Elton.</title>
        <authorList>
            <person name="Suleimanov R.Z."/>
            <person name="Oshkin I.Y."/>
            <person name="Danilova O.V."/>
            <person name="Suzina N.E."/>
            <person name="Dedysh S.N."/>
        </authorList>
    </citation>
    <scope>NUCLEOTIDE SEQUENCE [LARGE SCALE GENOMIC DNA]</scope>
    <source>
        <strain evidence="6 7">Ch1-1</strain>
    </source>
</reference>
<dbReference type="GO" id="GO:0020037">
    <property type="term" value="F:heme binding"/>
    <property type="evidence" value="ECO:0007669"/>
    <property type="project" value="InterPro"/>
</dbReference>
<dbReference type="AlphaFoldDB" id="A0AAU7NSW6"/>
<evidence type="ECO:0000313" key="6">
    <source>
        <dbReference type="EMBL" id="XBS20068.1"/>
    </source>
</evidence>
<gene>
    <name evidence="6" type="ORF">Q9L42_017170</name>
</gene>
<dbReference type="PROSITE" id="PS51257">
    <property type="entry name" value="PROKAR_LIPOPROTEIN"/>
    <property type="match status" value="1"/>
</dbReference>
<dbReference type="GO" id="GO:0046872">
    <property type="term" value="F:metal ion binding"/>
    <property type="evidence" value="ECO:0007669"/>
    <property type="project" value="UniProtKB-KW"/>
</dbReference>
<dbReference type="InterPro" id="IPR036909">
    <property type="entry name" value="Cyt_c-like_dom_sf"/>
</dbReference>
<dbReference type="Pfam" id="PF00034">
    <property type="entry name" value="Cytochrom_C"/>
    <property type="match status" value="1"/>
</dbReference>
<sequence length="180" mass="19859">MIRQKCRRRVIVMGVSLLTACHGEIRQQGPGLGRPASEAMVKNWNIDVFPDGVGLPEGRGSAMEGNVVYQRHCQQCHGVEGSGDSADELAGALHGLTDEPPDKTIGTYWPYATTLFDFTRRAMPLTAPGSLTNDQLYAVTAYLLYLNGIIQEREVMNAATLANVKMPNRHGFINHYQQEK</sequence>
<proteinExistence type="predicted"/>
<dbReference type="KEGG" id="mech:Q9L42_017170"/>
<evidence type="ECO:0000259" key="5">
    <source>
        <dbReference type="PROSITE" id="PS51007"/>
    </source>
</evidence>
<evidence type="ECO:0000256" key="3">
    <source>
        <dbReference type="ARBA" id="ARBA00023004"/>
    </source>
</evidence>
<dbReference type="PROSITE" id="PS51007">
    <property type="entry name" value="CYTC"/>
    <property type="match status" value="1"/>
</dbReference>
<dbReference type="GO" id="GO:0009055">
    <property type="term" value="F:electron transfer activity"/>
    <property type="evidence" value="ECO:0007669"/>
    <property type="project" value="InterPro"/>
</dbReference>
<dbReference type="PANTHER" id="PTHR35008">
    <property type="entry name" value="BLL4482 PROTEIN-RELATED"/>
    <property type="match status" value="1"/>
</dbReference>
<dbReference type="EMBL" id="CP157743">
    <property type="protein sequence ID" value="XBS20068.1"/>
    <property type="molecule type" value="Genomic_DNA"/>
</dbReference>
<organism evidence="6 7">
    <name type="scientific">Methylomarinum roseum</name>
    <dbReference type="NCBI Taxonomy" id="3067653"/>
    <lineage>
        <taxon>Bacteria</taxon>
        <taxon>Pseudomonadati</taxon>
        <taxon>Pseudomonadota</taxon>
        <taxon>Gammaproteobacteria</taxon>
        <taxon>Methylococcales</taxon>
        <taxon>Methylococcaceae</taxon>
        <taxon>Methylomarinum</taxon>
    </lineage>
</organism>
<keyword evidence="2 4" id="KW-0479">Metal-binding</keyword>
<evidence type="ECO:0000313" key="7">
    <source>
        <dbReference type="Proteomes" id="UP001225378"/>
    </source>
</evidence>
<dbReference type="SUPFAM" id="SSF46626">
    <property type="entry name" value="Cytochrome c"/>
    <property type="match status" value="1"/>
</dbReference>
<evidence type="ECO:0000256" key="4">
    <source>
        <dbReference type="PROSITE-ProRule" id="PRU00433"/>
    </source>
</evidence>
<evidence type="ECO:0000256" key="2">
    <source>
        <dbReference type="ARBA" id="ARBA00022723"/>
    </source>
</evidence>
<keyword evidence="7" id="KW-1185">Reference proteome</keyword>
<dbReference type="PANTHER" id="PTHR35008:SF8">
    <property type="entry name" value="ALCOHOL DEHYDROGENASE CYTOCHROME C SUBUNIT"/>
    <property type="match status" value="1"/>
</dbReference>
<protein>
    <submittedName>
        <fullName evidence="6">Cytochrome c</fullName>
    </submittedName>
</protein>
<evidence type="ECO:0000256" key="1">
    <source>
        <dbReference type="ARBA" id="ARBA00022617"/>
    </source>
</evidence>